<dbReference type="Proteomes" id="UP000006643">
    <property type="component" value="Unassembled WGS sequence"/>
</dbReference>
<feature type="compositionally biased region" description="Polar residues" evidence="1">
    <location>
        <begin position="15"/>
        <end position="24"/>
    </location>
</feature>
<dbReference type="EMBL" id="DS028125">
    <property type="protein sequence ID" value="EEY70031.1"/>
    <property type="molecule type" value="Genomic_DNA"/>
</dbReference>
<feature type="region of interest" description="Disordered" evidence="1">
    <location>
        <begin position="1"/>
        <end position="24"/>
    </location>
</feature>
<dbReference type="VEuPathDB" id="FungiDB:PITG_06590"/>
<organism evidence="2 3">
    <name type="scientific">Phytophthora infestans (strain T30-4)</name>
    <name type="common">Potato late blight agent</name>
    <dbReference type="NCBI Taxonomy" id="403677"/>
    <lineage>
        <taxon>Eukaryota</taxon>
        <taxon>Sar</taxon>
        <taxon>Stramenopiles</taxon>
        <taxon>Oomycota</taxon>
        <taxon>Peronosporomycetes</taxon>
        <taxon>Peronosporales</taxon>
        <taxon>Peronosporaceae</taxon>
        <taxon>Phytophthora</taxon>
    </lineage>
</organism>
<name>D0N573_PHYIT</name>
<gene>
    <name evidence="2" type="ORF">PITG_06590</name>
</gene>
<sequence>MDSETPDDRPHQRPHTNPQGTRWDATQMSQLLAQTVQIQQQILQAQSRPRRTRKKLDFPRHEGSIDDDLELWIFSTERYYAEFQAEMHENSLSFKDRIFANLGVDAQAWYRYVKISHGTSPLTWQVFKEHIRSRVS</sequence>
<dbReference type="GeneID" id="9471861"/>
<reference evidence="3" key="1">
    <citation type="journal article" date="2009" name="Nature">
        <title>Genome sequence and analysis of the Irish potato famine pathogen Phytophthora infestans.</title>
        <authorList>
            <consortium name="The Broad Institute Genome Sequencing Platform"/>
            <person name="Haas B.J."/>
            <person name="Kamoun S."/>
            <person name="Zody M.C."/>
            <person name="Jiang R.H."/>
            <person name="Handsaker R.E."/>
            <person name="Cano L.M."/>
            <person name="Grabherr M."/>
            <person name="Kodira C.D."/>
            <person name="Raffaele S."/>
            <person name="Torto-Alalibo T."/>
            <person name="Bozkurt T.O."/>
            <person name="Ah-Fong A.M."/>
            <person name="Alvarado L."/>
            <person name="Anderson V.L."/>
            <person name="Armstrong M.R."/>
            <person name="Avrova A."/>
            <person name="Baxter L."/>
            <person name="Beynon J."/>
            <person name="Boevink P.C."/>
            <person name="Bollmann S.R."/>
            <person name="Bos J.I."/>
            <person name="Bulone V."/>
            <person name="Cai G."/>
            <person name="Cakir C."/>
            <person name="Carrington J.C."/>
            <person name="Chawner M."/>
            <person name="Conti L."/>
            <person name="Costanzo S."/>
            <person name="Ewan R."/>
            <person name="Fahlgren N."/>
            <person name="Fischbach M.A."/>
            <person name="Fugelstad J."/>
            <person name="Gilroy E.M."/>
            <person name="Gnerre S."/>
            <person name="Green P.J."/>
            <person name="Grenville-Briggs L.J."/>
            <person name="Griffith J."/>
            <person name="Grunwald N.J."/>
            <person name="Horn K."/>
            <person name="Horner N.R."/>
            <person name="Hu C.H."/>
            <person name="Huitema E."/>
            <person name="Jeong D.H."/>
            <person name="Jones A.M."/>
            <person name="Jones J.D."/>
            <person name="Jones R.W."/>
            <person name="Karlsson E.K."/>
            <person name="Kunjeti S.G."/>
            <person name="Lamour K."/>
            <person name="Liu Z."/>
            <person name="Ma L."/>
            <person name="Maclean D."/>
            <person name="Chibucos M.C."/>
            <person name="McDonald H."/>
            <person name="McWalters J."/>
            <person name="Meijer H.J."/>
            <person name="Morgan W."/>
            <person name="Morris P.F."/>
            <person name="Munro C.A."/>
            <person name="O'Neill K."/>
            <person name="Ospina-Giraldo M."/>
            <person name="Pinzon A."/>
            <person name="Pritchard L."/>
            <person name="Ramsahoye B."/>
            <person name="Ren Q."/>
            <person name="Restrepo S."/>
            <person name="Roy S."/>
            <person name="Sadanandom A."/>
            <person name="Savidor A."/>
            <person name="Schornack S."/>
            <person name="Schwartz D.C."/>
            <person name="Schumann U.D."/>
            <person name="Schwessinger B."/>
            <person name="Seyer L."/>
            <person name="Sharpe T."/>
            <person name="Silvar C."/>
            <person name="Song J."/>
            <person name="Studholme D.J."/>
            <person name="Sykes S."/>
            <person name="Thines M."/>
            <person name="van de Vondervoort P.J."/>
            <person name="Phuntumart V."/>
            <person name="Wawra S."/>
            <person name="Weide R."/>
            <person name="Win J."/>
            <person name="Young C."/>
            <person name="Zhou S."/>
            <person name="Fry W."/>
            <person name="Meyers B.C."/>
            <person name="van West P."/>
            <person name="Ristaino J."/>
            <person name="Govers F."/>
            <person name="Birch P.R."/>
            <person name="Whisson S.C."/>
            <person name="Judelson H.S."/>
            <person name="Nusbaum C."/>
        </authorList>
    </citation>
    <scope>NUCLEOTIDE SEQUENCE [LARGE SCALE GENOMIC DNA]</scope>
    <source>
        <strain evidence="3">T30-4</strain>
    </source>
</reference>
<dbReference type="HOGENOM" id="CLU_121203_0_0_1"/>
<accession>D0N573</accession>
<evidence type="ECO:0000256" key="1">
    <source>
        <dbReference type="SAM" id="MobiDB-lite"/>
    </source>
</evidence>
<protein>
    <recommendedName>
        <fullName evidence="4">Retrotransposon gag domain-containing protein</fullName>
    </recommendedName>
</protein>
<keyword evidence="3" id="KW-1185">Reference proteome</keyword>
<evidence type="ECO:0008006" key="4">
    <source>
        <dbReference type="Google" id="ProtNLM"/>
    </source>
</evidence>
<dbReference type="InParanoid" id="D0N573"/>
<proteinExistence type="predicted"/>
<dbReference type="OrthoDB" id="129314at2759"/>
<dbReference type="KEGG" id="pif:PITG_06590"/>
<evidence type="ECO:0000313" key="2">
    <source>
        <dbReference type="EMBL" id="EEY70031.1"/>
    </source>
</evidence>
<dbReference type="OMA" id="RYVKISH"/>
<dbReference type="RefSeq" id="XP_002998678.1">
    <property type="nucleotide sequence ID" value="XM_002998632.1"/>
</dbReference>
<feature type="compositionally biased region" description="Basic and acidic residues" evidence="1">
    <location>
        <begin position="1"/>
        <end position="11"/>
    </location>
</feature>
<evidence type="ECO:0000313" key="3">
    <source>
        <dbReference type="Proteomes" id="UP000006643"/>
    </source>
</evidence>
<dbReference type="AlphaFoldDB" id="D0N573"/>
<dbReference type="eggNOG" id="ENOG502SQF1">
    <property type="taxonomic scope" value="Eukaryota"/>
</dbReference>